<dbReference type="HAMAP" id="MF_01113">
    <property type="entry name" value="DNApol_IV"/>
    <property type="match status" value="1"/>
</dbReference>
<comment type="caution">
    <text evidence="6">The sequence shown here is derived from an EMBL/GenBank/DDBJ whole genome shotgun (WGS) entry which is preliminary data.</text>
</comment>
<dbReference type="EC" id="2.7.7.7" evidence="4"/>
<keyword evidence="4" id="KW-0239">DNA-directed DNA polymerase</keyword>
<dbReference type="InterPro" id="IPR017961">
    <property type="entry name" value="DNA_pol_Y-fam_little_finger"/>
</dbReference>
<evidence type="ECO:0000313" key="6">
    <source>
        <dbReference type="EMBL" id="TDV46357.1"/>
    </source>
</evidence>
<dbReference type="GO" id="GO:0042276">
    <property type="term" value="P:error-prone translesion synthesis"/>
    <property type="evidence" value="ECO:0007669"/>
    <property type="project" value="TreeGrafter"/>
</dbReference>
<dbReference type="CDD" id="cd03586">
    <property type="entry name" value="PolY_Pol_IV_kappa"/>
    <property type="match status" value="1"/>
</dbReference>
<name>A0A4R7VBN7_9PSEU</name>
<protein>
    <recommendedName>
        <fullName evidence="4">DNA polymerase IV</fullName>
        <shortName evidence="4">Pol IV</shortName>
        <ecNumber evidence="4">2.7.7.7</ecNumber>
    </recommendedName>
</protein>
<evidence type="ECO:0000256" key="4">
    <source>
        <dbReference type="HAMAP-Rule" id="MF_01113"/>
    </source>
</evidence>
<dbReference type="Pfam" id="PF00817">
    <property type="entry name" value="IMS"/>
    <property type="match status" value="1"/>
</dbReference>
<dbReference type="SUPFAM" id="SSF56672">
    <property type="entry name" value="DNA/RNA polymerases"/>
    <property type="match status" value="1"/>
</dbReference>
<evidence type="ECO:0000256" key="1">
    <source>
        <dbReference type="ARBA" id="ARBA00010945"/>
    </source>
</evidence>
<dbReference type="Proteomes" id="UP000294927">
    <property type="component" value="Unassembled WGS sequence"/>
</dbReference>
<keyword evidence="4" id="KW-0515">Mutator protein</keyword>
<dbReference type="GO" id="GO:0006261">
    <property type="term" value="P:DNA-templated DNA replication"/>
    <property type="evidence" value="ECO:0007669"/>
    <property type="project" value="UniProtKB-UniRule"/>
</dbReference>
<evidence type="ECO:0000256" key="3">
    <source>
        <dbReference type="ARBA" id="ARBA00049244"/>
    </source>
</evidence>
<dbReference type="OrthoDB" id="9808813at2"/>
<accession>A0A4R7VBN7</accession>
<comment type="cofactor">
    <cofactor evidence="4">
        <name>Mg(2+)</name>
        <dbReference type="ChEBI" id="CHEBI:18420"/>
    </cofactor>
    <text evidence="4">Binds 2 magnesium ions per subunit.</text>
</comment>
<dbReference type="Gene3D" id="3.30.70.270">
    <property type="match status" value="1"/>
</dbReference>
<dbReference type="AlphaFoldDB" id="A0A4R7VBN7"/>
<keyword evidence="4" id="KW-0238">DNA-binding</keyword>
<keyword evidence="4" id="KW-0479">Metal-binding</keyword>
<dbReference type="PANTHER" id="PTHR11076">
    <property type="entry name" value="DNA REPAIR POLYMERASE UMUC / TRANSFERASE FAMILY MEMBER"/>
    <property type="match status" value="1"/>
</dbReference>
<dbReference type="InterPro" id="IPR036775">
    <property type="entry name" value="DNA_pol_Y-fam_lit_finger_sf"/>
</dbReference>
<comment type="subcellular location">
    <subcellularLocation>
        <location evidence="4">Cytoplasm</location>
    </subcellularLocation>
</comment>
<dbReference type="InterPro" id="IPR050116">
    <property type="entry name" value="DNA_polymerase-Y"/>
</dbReference>
<feature type="binding site" evidence="4">
    <location>
        <position position="106"/>
    </location>
    <ligand>
        <name>Mg(2+)</name>
        <dbReference type="ChEBI" id="CHEBI:18420"/>
    </ligand>
</feature>
<dbReference type="InterPro" id="IPR022880">
    <property type="entry name" value="DNApol_IV"/>
</dbReference>
<organism evidence="6 7">
    <name type="scientific">Actinophytocola oryzae</name>
    <dbReference type="NCBI Taxonomy" id="502181"/>
    <lineage>
        <taxon>Bacteria</taxon>
        <taxon>Bacillati</taxon>
        <taxon>Actinomycetota</taxon>
        <taxon>Actinomycetes</taxon>
        <taxon>Pseudonocardiales</taxon>
        <taxon>Pseudonocardiaceae</taxon>
    </lineage>
</organism>
<dbReference type="InterPro" id="IPR001126">
    <property type="entry name" value="UmuC"/>
</dbReference>
<keyword evidence="4" id="KW-0234">DNA repair</keyword>
<dbReference type="GO" id="GO:0003684">
    <property type="term" value="F:damaged DNA binding"/>
    <property type="evidence" value="ECO:0007669"/>
    <property type="project" value="InterPro"/>
</dbReference>
<keyword evidence="7" id="KW-1185">Reference proteome</keyword>
<evidence type="ECO:0000259" key="5">
    <source>
        <dbReference type="PROSITE" id="PS50173"/>
    </source>
</evidence>
<comment type="subunit">
    <text evidence="4">Monomer.</text>
</comment>
<proteinExistence type="inferred from homology"/>
<keyword evidence="4" id="KW-0235">DNA replication</keyword>
<dbReference type="GO" id="GO:0005829">
    <property type="term" value="C:cytosol"/>
    <property type="evidence" value="ECO:0007669"/>
    <property type="project" value="TreeGrafter"/>
</dbReference>
<dbReference type="GO" id="GO:0006281">
    <property type="term" value="P:DNA repair"/>
    <property type="evidence" value="ECO:0007669"/>
    <property type="project" value="UniProtKB-UniRule"/>
</dbReference>
<dbReference type="NCBIfam" id="NF002883">
    <property type="entry name" value="PRK03352.1"/>
    <property type="match status" value="1"/>
</dbReference>
<keyword evidence="4" id="KW-0808">Transferase</keyword>
<sequence length="345" mass="37234">MPSWVLHVDLDQFIAAVEVLRQPSLAGRPVVVGGRGDPSERAVVATASYEAREFGVHSGIPLRLALRRCPDAVFLPHDARAYDEASARVMAVLRSFDVPVEILGWDEAFLGVDVEDPFAFARTVQEEVLSSTRLACSVGIGDNKPRAKLATGFAKPAGIFKLTRVNWFAVMANRPTSALWGIGSKTAKKLETLGFATVAELARADPSVLAAELGPRMGPWYRGLARGAGSAEVSSTPYVAKSRSRETTFQEDLTSPPDITAEVVALAHRVAEDVVDEGRPASRVAVKVRFAPFFTHTRSITLPAPTSDAALLEEAALEVLAKFDLDRPIRLLGVRAEFPDEHAPT</sequence>
<comment type="similarity">
    <text evidence="1 4">Belongs to the DNA polymerase type-Y family.</text>
</comment>
<dbReference type="InterPro" id="IPR043502">
    <property type="entry name" value="DNA/RNA_pol_sf"/>
</dbReference>
<keyword evidence="4" id="KW-0963">Cytoplasm</keyword>
<dbReference type="InterPro" id="IPR043128">
    <property type="entry name" value="Rev_trsase/Diguanyl_cyclase"/>
</dbReference>
<dbReference type="EMBL" id="SOCP01000011">
    <property type="protein sequence ID" value="TDV46357.1"/>
    <property type="molecule type" value="Genomic_DNA"/>
</dbReference>
<dbReference type="GO" id="GO:0000287">
    <property type="term" value="F:magnesium ion binding"/>
    <property type="evidence" value="ECO:0007669"/>
    <property type="project" value="UniProtKB-UniRule"/>
</dbReference>
<reference evidence="6 7" key="1">
    <citation type="submission" date="2019-03" db="EMBL/GenBank/DDBJ databases">
        <title>Genomic Encyclopedia of Archaeal and Bacterial Type Strains, Phase II (KMG-II): from individual species to whole genera.</title>
        <authorList>
            <person name="Goeker M."/>
        </authorList>
    </citation>
    <scope>NUCLEOTIDE SEQUENCE [LARGE SCALE GENOMIC DNA]</scope>
    <source>
        <strain evidence="6 7">DSM 45499</strain>
    </source>
</reference>
<dbReference type="PANTHER" id="PTHR11076:SF33">
    <property type="entry name" value="DNA POLYMERASE KAPPA"/>
    <property type="match status" value="1"/>
</dbReference>
<dbReference type="RefSeq" id="WP_133905991.1">
    <property type="nucleotide sequence ID" value="NZ_SOCP01000011.1"/>
</dbReference>
<comment type="catalytic activity">
    <reaction evidence="3 4">
        <text>DNA(n) + a 2'-deoxyribonucleoside 5'-triphosphate = DNA(n+1) + diphosphate</text>
        <dbReference type="Rhea" id="RHEA:22508"/>
        <dbReference type="Rhea" id="RHEA-COMP:17339"/>
        <dbReference type="Rhea" id="RHEA-COMP:17340"/>
        <dbReference type="ChEBI" id="CHEBI:33019"/>
        <dbReference type="ChEBI" id="CHEBI:61560"/>
        <dbReference type="ChEBI" id="CHEBI:173112"/>
        <dbReference type="EC" id="2.7.7.7"/>
    </reaction>
</comment>
<dbReference type="Gene3D" id="3.30.1490.100">
    <property type="entry name" value="DNA polymerase, Y-family, little finger domain"/>
    <property type="match status" value="1"/>
</dbReference>
<dbReference type="Gene3D" id="1.10.150.20">
    <property type="entry name" value="5' to 3' exonuclease, C-terminal subdomain"/>
    <property type="match status" value="1"/>
</dbReference>
<evidence type="ECO:0000256" key="2">
    <source>
        <dbReference type="ARBA" id="ARBA00025589"/>
    </source>
</evidence>
<feature type="binding site" evidence="4">
    <location>
        <position position="9"/>
    </location>
    <ligand>
        <name>Mg(2+)</name>
        <dbReference type="ChEBI" id="CHEBI:18420"/>
    </ligand>
</feature>
<keyword evidence="4" id="KW-0460">Magnesium</keyword>
<keyword evidence="4" id="KW-0548">Nucleotidyltransferase</keyword>
<dbReference type="SUPFAM" id="SSF100879">
    <property type="entry name" value="Lesion bypass DNA polymerase (Y-family), little finger domain"/>
    <property type="match status" value="1"/>
</dbReference>
<dbReference type="Gene3D" id="3.40.1170.60">
    <property type="match status" value="1"/>
</dbReference>
<gene>
    <name evidence="4" type="primary">dinB</name>
    <name evidence="6" type="ORF">CLV71_111316</name>
</gene>
<dbReference type="PROSITE" id="PS50173">
    <property type="entry name" value="UMUC"/>
    <property type="match status" value="1"/>
</dbReference>
<dbReference type="GO" id="GO:0009432">
    <property type="term" value="P:SOS response"/>
    <property type="evidence" value="ECO:0007669"/>
    <property type="project" value="TreeGrafter"/>
</dbReference>
<dbReference type="GO" id="GO:0003887">
    <property type="term" value="F:DNA-directed DNA polymerase activity"/>
    <property type="evidence" value="ECO:0007669"/>
    <property type="project" value="UniProtKB-UniRule"/>
</dbReference>
<keyword evidence="4" id="KW-0227">DNA damage</keyword>
<comment type="function">
    <text evidence="2 4">Poorly processive, error-prone DNA polymerase involved in untargeted mutagenesis. Copies undamaged DNA at stalled replication forks, which arise in vivo from mismatched or misaligned primer ends. These misaligned primers can be extended by PolIV. Exhibits no 3'-5' exonuclease (proofreading) activity. May be involved in translesional synthesis, in conjunction with the beta clamp from PolIII.</text>
</comment>
<feature type="active site" evidence="4">
    <location>
        <position position="107"/>
    </location>
</feature>
<feature type="domain" description="UmuC" evidence="5">
    <location>
        <begin position="5"/>
        <end position="183"/>
    </location>
</feature>
<dbReference type="Pfam" id="PF11799">
    <property type="entry name" value="IMS_C"/>
    <property type="match status" value="1"/>
</dbReference>
<feature type="site" description="Substrate discrimination" evidence="4">
    <location>
        <position position="14"/>
    </location>
</feature>
<evidence type="ECO:0000313" key="7">
    <source>
        <dbReference type="Proteomes" id="UP000294927"/>
    </source>
</evidence>